<keyword evidence="4" id="KW-0808">Transferase</keyword>
<sequence length="293" mass="32613">MLKKGVLLYQGAAGKGGEDLATIVPLLSQRVEELIIKKSSKPGDLNNYIEQLDSTVETLWILGGDGTVHECVQALRDKEQIPPIGILPGGTCNDIARSLNIPMQMDLAVESSLNGEIRYFDLGLLRDRSFQNFAGIGLIAETSTNINPDGKELFGPLSYFASAWRTMKEAKQFTYSLTVDGEKISGEAFMVIVCNGRFVGTRELPFNELKMDDGILDVMVVKATGMQLFMEWYQRSRELEVESDGVEHYRGKEIVIETDDEMDVDMDGELIGKTPLHISLKERHIPFITNSSE</sequence>
<keyword evidence="10" id="KW-1208">Phospholipid metabolism</keyword>
<evidence type="ECO:0000313" key="12">
    <source>
        <dbReference type="EMBL" id="QKS70552.1"/>
    </source>
</evidence>
<evidence type="ECO:0000256" key="5">
    <source>
        <dbReference type="ARBA" id="ARBA00022741"/>
    </source>
</evidence>
<dbReference type="PANTHER" id="PTHR12358:SF107">
    <property type="entry name" value="LIPID KINASE BMRU-RELATED"/>
    <property type="match status" value="1"/>
</dbReference>
<dbReference type="PROSITE" id="PS50146">
    <property type="entry name" value="DAGK"/>
    <property type="match status" value="1"/>
</dbReference>
<dbReference type="AlphaFoldDB" id="A0A859FCS4"/>
<dbReference type="Gene3D" id="3.40.50.10330">
    <property type="entry name" value="Probable inorganic polyphosphate/atp-NAD kinase, domain 1"/>
    <property type="match status" value="1"/>
</dbReference>
<keyword evidence="6 12" id="KW-0418">Kinase</keyword>
<dbReference type="GO" id="GO:0005886">
    <property type="term" value="C:plasma membrane"/>
    <property type="evidence" value="ECO:0007669"/>
    <property type="project" value="TreeGrafter"/>
</dbReference>
<dbReference type="Proteomes" id="UP000318138">
    <property type="component" value="Chromosome"/>
</dbReference>
<name>A0A859FCS4_9BACI</name>
<reference evidence="13" key="1">
    <citation type="submission" date="2019-07" db="EMBL/GenBank/DDBJ databases">
        <title>Bacillus alkalisoli sp. nov. isolated from saline soil.</title>
        <authorList>
            <person name="Sun J.-Q."/>
            <person name="Xu L."/>
        </authorList>
    </citation>
    <scope>NUCLEOTIDE SEQUENCE [LARGE SCALE GENOMIC DNA]</scope>
    <source>
        <strain evidence="13">M4U3P1</strain>
    </source>
</reference>
<keyword evidence="7" id="KW-0067">ATP-binding</keyword>
<dbReference type="Pfam" id="PF19279">
    <property type="entry name" value="YegS_C"/>
    <property type="match status" value="1"/>
</dbReference>
<evidence type="ECO:0000259" key="11">
    <source>
        <dbReference type="PROSITE" id="PS50146"/>
    </source>
</evidence>
<comment type="cofactor">
    <cofactor evidence="1">
        <name>Mg(2+)</name>
        <dbReference type="ChEBI" id="CHEBI:18420"/>
    </cofactor>
</comment>
<dbReference type="EMBL" id="CP041372">
    <property type="protein sequence ID" value="QKS70552.1"/>
    <property type="molecule type" value="Genomic_DNA"/>
</dbReference>
<dbReference type="InterPro" id="IPR005218">
    <property type="entry name" value="Diacylglycerol/lipid_kinase"/>
</dbReference>
<comment type="similarity">
    <text evidence="2">Belongs to the diacylglycerol/lipid kinase family.</text>
</comment>
<dbReference type="Pfam" id="PF00781">
    <property type="entry name" value="DAGK_cat"/>
    <property type="match status" value="1"/>
</dbReference>
<gene>
    <name evidence="12" type="ORF">FLK61_27775</name>
</gene>
<dbReference type="KEGG" id="psua:FLK61_27775"/>
<dbReference type="SMART" id="SM00046">
    <property type="entry name" value="DAGKc"/>
    <property type="match status" value="1"/>
</dbReference>
<proteinExistence type="inferred from homology"/>
<dbReference type="SUPFAM" id="SSF111331">
    <property type="entry name" value="NAD kinase/diacylglycerol kinase-like"/>
    <property type="match status" value="1"/>
</dbReference>
<keyword evidence="9" id="KW-0594">Phospholipid biosynthesis</keyword>
<evidence type="ECO:0000256" key="10">
    <source>
        <dbReference type="ARBA" id="ARBA00023264"/>
    </source>
</evidence>
<dbReference type="GO" id="GO:0008654">
    <property type="term" value="P:phospholipid biosynthetic process"/>
    <property type="evidence" value="ECO:0007669"/>
    <property type="project" value="UniProtKB-KW"/>
</dbReference>
<evidence type="ECO:0000313" key="13">
    <source>
        <dbReference type="Proteomes" id="UP000318138"/>
    </source>
</evidence>
<dbReference type="InterPro" id="IPR045540">
    <property type="entry name" value="YegS/DAGK_C"/>
</dbReference>
<evidence type="ECO:0000256" key="9">
    <source>
        <dbReference type="ARBA" id="ARBA00023209"/>
    </source>
</evidence>
<keyword evidence="5" id="KW-0547">Nucleotide-binding</keyword>
<dbReference type="InterPro" id="IPR017438">
    <property type="entry name" value="ATP-NAD_kinase_N"/>
</dbReference>
<feature type="domain" description="DAGKc" evidence="11">
    <location>
        <begin position="1"/>
        <end position="129"/>
    </location>
</feature>
<dbReference type="GO" id="GO:0004143">
    <property type="term" value="F:ATP-dependent diacylglycerol kinase activity"/>
    <property type="evidence" value="ECO:0007669"/>
    <property type="project" value="TreeGrafter"/>
</dbReference>
<evidence type="ECO:0000256" key="1">
    <source>
        <dbReference type="ARBA" id="ARBA00001946"/>
    </source>
</evidence>
<organism evidence="12 13">
    <name type="scientific">Paenalkalicoccus suaedae</name>
    <dbReference type="NCBI Taxonomy" id="2592382"/>
    <lineage>
        <taxon>Bacteria</taxon>
        <taxon>Bacillati</taxon>
        <taxon>Bacillota</taxon>
        <taxon>Bacilli</taxon>
        <taxon>Bacillales</taxon>
        <taxon>Bacillaceae</taxon>
        <taxon>Paenalkalicoccus</taxon>
    </lineage>
</organism>
<keyword evidence="8" id="KW-0443">Lipid metabolism</keyword>
<keyword evidence="3" id="KW-0444">Lipid biosynthesis</keyword>
<dbReference type="NCBIfam" id="TIGR00147">
    <property type="entry name" value="YegS/Rv2252/BmrU family lipid kinase"/>
    <property type="match status" value="1"/>
</dbReference>
<dbReference type="Gene3D" id="2.60.200.40">
    <property type="match status" value="1"/>
</dbReference>
<dbReference type="InterPro" id="IPR001206">
    <property type="entry name" value="Diacylglycerol_kinase_cat_dom"/>
</dbReference>
<evidence type="ECO:0000256" key="7">
    <source>
        <dbReference type="ARBA" id="ARBA00022840"/>
    </source>
</evidence>
<dbReference type="InterPro" id="IPR016064">
    <property type="entry name" value="NAD/diacylglycerol_kinase_sf"/>
</dbReference>
<accession>A0A859FCS4</accession>
<dbReference type="PANTHER" id="PTHR12358">
    <property type="entry name" value="SPHINGOSINE KINASE"/>
    <property type="match status" value="1"/>
</dbReference>
<protein>
    <submittedName>
        <fullName evidence="12">YegS/Rv2252/BmrU family lipid kinase</fullName>
    </submittedName>
</protein>
<evidence type="ECO:0000256" key="4">
    <source>
        <dbReference type="ARBA" id="ARBA00022679"/>
    </source>
</evidence>
<evidence type="ECO:0000256" key="6">
    <source>
        <dbReference type="ARBA" id="ARBA00022777"/>
    </source>
</evidence>
<keyword evidence="13" id="KW-1185">Reference proteome</keyword>
<dbReference type="InterPro" id="IPR050187">
    <property type="entry name" value="Lipid_Phosphate_FormReg"/>
</dbReference>
<evidence type="ECO:0000256" key="8">
    <source>
        <dbReference type="ARBA" id="ARBA00023098"/>
    </source>
</evidence>
<evidence type="ECO:0000256" key="2">
    <source>
        <dbReference type="ARBA" id="ARBA00005983"/>
    </source>
</evidence>
<dbReference type="GO" id="GO:0005524">
    <property type="term" value="F:ATP binding"/>
    <property type="evidence" value="ECO:0007669"/>
    <property type="project" value="UniProtKB-KW"/>
</dbReference>
<evidence type="ECO:0000256" key="3">
    <source>
        <dbReference type="ARBA" id="ARBA00022516"/>
    </source>
</evidence>
<dbReference type="RefSeq" id="WP_176008588.1">
    <property type="nucleotide sequence ID" value="NZ_CP041372.2"/>
</dbReference>